<organism evidence="1 2">
    <name type="scientific">Candidatus Magnetoglobus multicellularis str. Araruama</name>
    <dbReference type="NCBI Taxonomy" id="890399"/>
    <lineage>
        <taxon>Bacteria</taxon>
        <taxon>Pseudomonadati</taxon>
        <taxon>Thermodesulfobacteriota</taxon>
        <taxon>Desulfobacteria</taxon>
        <taxon>Desulfobacterales</taxon>
        <taxon>Desulfobacteraceae</taxon>
        <taxon>Candidatus Magnetoglobus</taxon>
    </lineage>
</organism>
<dbReference type="EMBL" id="ATBP01002592">
    <property type="protein sequence ID" value="ETR65682.1"/>
    <property type="molecule type" value="Genomic_DNA"/>
</dbReference>
<evidence type="ECO:0000313" key="1">
    <source>
        <dbReference type="EMBL" id="ETR65682.1"/>
    </source>
</evidence>
<name>A0A1V1NSV2_9BACT</name>
<dbReference type="Proteomes" id="UP000189670">
    <property type="component" value="Unassembled WGS sequence"/>
</dbReference>
<dbReference type="AlphaFoldDB" id="A0A1V1NSV2"/>
<comment type="caution">
    <text evidence="1">The sequence shown here is derived from an EMBL/GenBank/DDBJ whole genome shotgun (WGS) entry which is preliminary data.</text>
</comment>
<gene>
    <name evidence="1" type="ORF">OMM_13871</name>
</gene>
<reference evidence="2" key="1">
    <citation type="submission" date="2012-11" db="EMBL/GenBank/DDBJ databases">
        <authorList>
            <person name="Lucero-Rivera Y.E."/>
            <person name="Tovar-Ramirez D."/>
        </authorList>
    </citation>
    <scope>NUCLEOTIDE SEQUENCE [LARGE SCALE GENOMIC DNA]</scope>
    <source>
        <strain evidence="2">Araruama</strain>
    </source>
</reference>
<protein>
    <submittedName>
        <fullName evidence="1">Uncharacterized protein</fullName>
    </submittedName>
</protein>
<sequence>MLLKFLSPRYFGIFRKKQSLENIYTAQTILKYHINFYILIKDLEKSSGKNIEVDILASSMDDIWLVESKHRQKPVGQEVLNNLIKQKQF</sequence>
<accession>A0A1V1NSV2</accession>
<proteinExistence type="predicted"/>
<evidence type="ECO:0000313" key="2">
    <source>
        <dbReference type="Proteomes" id="UP000189670"/>
    </source>
</evidence>